<protein>
    <submittedName>
        <fullName evidence="1">Uncharacterized protein</fullName>
    </submittedName>
</protein>
<evidence type="ECO:0000313" key="2">
    <source>
        <dbReference type="Proteomes" id="UP000249402"/>
    </source>
</evidence>
<accession>A0A395GYZ2</accession>
<reference evidence="1 2" key="1">
    <citation type="submission" date="2018-02" db="EMBL/GenBank/DDBJ databases">
        <title>The genomes of Aspergillus section Nigri reveals drivers in fungal speciation.</title>
        <authorList>
            <consortium name="DOE Joint Genome Institute"/>
            <person name="Vesth T.C."/>
            <person name="Nybo J."/>
            <person name="Theobald S."/>
            <person name="Brandl J."/>
            <person name="Frisvad J.C."/>
            <person name="Nielsen K.F."/>
            <person name="Lyhne E.K."/>
            <person name="Kogle M.E."/>
            <person name="Kuo A."/>
            <person name="Riley R."/>
            <person name="Clum A."/>
            <person name="Nolan M."/>
            <person name="Lipzen A."/>
            <person name="Salamov A."/>
            <person name="Henrissat B."/>
            <person name="Wiebenga A."/>
            <person name="De vries R.P."/>
            <person name="Grigoriev I.V."/>
            <person name="Mortensen U.H."/>
            <person name="Andersen M.R."/>
            <person name="Baker S.E."/>
        </authorList>
    </citation>
    <scope>NUCLEOTIDE SEQUENCE [LARGE SCALE GENOMIC DNA]</scope>
    <source>
        <strain evidence="1 2">CBS 121593</strain>
    </source>
</reference>
<name>A0A395GYZ2_9EURO</name>
<dbReference type="VEuPathDB" id="FungiDB:BO80DRAFT_425703"/>
<organism evidence="1 2">
    <name type="scientific">Aspergillus ibericus CBS 121593</name>
    <dbReference type="NCBI Taxonomy" id="1448316"/>
    <lineage>
        <taxon>Eukaryota</taxon>
        <taxon>Fungi</taxon>
        <taxon>Dikarya</taxon>
        <taxon>Ascomycota</taxon>
        <taxon>Pezizomycotina</taxon>
        <taxon>Eurotiomycetes</taxon>
        <taxon>Eurotiomycetidae</taxon>
        <taxon>Eurotiales</taxon>
        <taxon>Aspergillaceae</taxon>
        <taxon>Aspergillus</taxon>
        <taxon>Aspergillus subgen. Circumdati</taxon>
    </lineage>
</organism>
<dbReference type="AlphaFoldDB" id="A0A395GYZ2"/>
<gene>
    <name evidence="1" type="ORF">BO80DRAFT_425703</name>
</gene>
<sequence>MRPTVIIPVRAVAIRTAATQGIANPSGAACDPRLSYLGYQSGIPYGVGWCIR</sequence>
<dbReference type="GeneID" id="37224447"/>
<keyword evidence="2" id="KW-1185">Reference proteome</keyword>
<dbReference type="Proteomes" id="UP000249402">
    <property type="component" value="Unassembled WGS sequence"/>
</dbReference>
<dbReference type="PROSITE" id="PS51257">
    <property type="entry name" value="PROKAR_LIPOPROTEIN"/>
    <property type="match status" value="1"/>
</dbReference>
<dbReference type="RefSeq" id="XP_025574870.1">
    <property type="nucleotide sequence ID" value="XM_025719582.1"/>
</dbReference>
<dbReference type="EMBL" id="KZ824440">
    <property type="protein sequence ID" value="RAL00543.1"/>
    <property type="molecule type" value="Genomic_DNA"/>
</dbReference>
<evidence type="ECO:0000313" key="1">
    <source>
        <dbReference type="EMBL" id="RAL00543.1"/>
    </source>
</evidence>
<proteinExistence type="predicted"/>